<name>A0A3N4E0D4_9GAMM</name>
<dbReference type="AlphaFoldDB" id="A0A3N4E0D4"/>
<evidence type="ECO:0000313" key="2">
    <source>
        <dbReference type="Proteomes" id="UP000278855"/>
    </source>
</evidence>
<dbReference type="Proteomes" id="UP000278855">
    <property type="component" value="Unassembled WGS sequence"/>
</dbReference>
<comment type="caution">
    <text evidence="1">The sequence shown here is derived from an EMBL/GenBank/DDBJ whole genome shotgun (WGS) entry which is preliminary data.</text>
</comment>
<proteinExistence type="predicted"/>
<organism evidence="1 2">
    <name type="scientific">Shewanella psychromarinicola</name>
    <dbReference type="NCBI Taxonomy" id="2487742"/>
    <lineage>
        <taxon>Bacteria</taxon>
        <taxon>Pseudomonadati</taxon>
        <taxon>Pseudomonadota</taxon>
        <taxon>Gammaproteobacteria</taxon>
        <taxon>Alteromonadales</taxon>
        <taxon>Shewanellaceae</taxon>
        <taxon>Shewanella</taxon>
    </lineage>
</organism>
<dbReference type="RefSeq" id="WP_164839426.1">
    <property type="nucleotide sequence ID" value="NZ_CP034073.1"/>
</dbReference>
<sequence length="64" mass="7505">MDDKVRRPVNSLDDLRYQPLLTKSEPHADEATLKVINESYLWVNCSGVDEPRYQGLNNFVLYDY</sequence>
<reference evidence="2" key="1">
    <citation type="submission" date="2018-11" db="EMBL/GenBank/DDBJ databases">
        <title>Shewanella sp. R106.</title>
        <authorList>
            <person name="Hwang Y.J."/>
            <person name="Hwang C.Y."/>
        </authorList>
    </citation>
    <scope>NUCLEOTIDE SEQUENCE [LARGE SCALE GENOMIC DNA]</scope>
    <source>
        <strain evidence="2">R106</strain>
    </source>
</reference>
<evidence type="ECO:0000313" key="1">
    <source>
        <dbReference type="EMBL" id="RPA23154.1"/>
    </source>
</evidence>
<gene>
    <name evidence="1" type="ORF">EGC77_19540</name>
</gene>
<protein>
    <submittedName>
        <fullName evidence="1">Uncharacterized protein</fullName>
    </submittedName>
</protein>
<dbReference type="EMBL" id="RKKB01000020">
    <property type="protein sequence ID" value="RPA23154.1"/>
    <property type="molecule type" value="Genomic_DNA"/>
</dbReference>
<accession>A0A3N4E0D4</accession>